<dbReference type="PANTHER" id="PTHR43133">
    <property type="entry name" value="RNA POLYMERASE ECF-TYPE SIGMA FACTO"/>
    <property type="match status" value="1"/>
</dbReference>
<comment type="caution">
    <text evidence="7">The sequence shown here is derived from an EMBL/GenBank/DDBJ whole genome shotgun (WGS) entry which is preliminary data.</text>
</comment>
<dbReference type="InterPro" id="IPR013249">
    <property type="entry name" value="RNA_pol_sigma70_r4_t2"/>
</dbReference>
<dbReference type="PANTHER" id="PTHR43133:SF66">
    <property type="entry name" value="ECF RNA POLYMERASE SIGMA FACTOR SIGK"/>
    <property type="match status" value="1"/>
</dbReference>
<evidence type="ECO:0000256" key="1">
    <source>
        <dbReference type="ARBA" id="ARBA00010641"/>
    </source>
</evidence>
<reference evidence="7 8" key="1">
    <citation type="submission" date="2023-11" db="EMBL/GenBank/DDBJ databases">
        <title>Novel species in genus Nocardioides.</title>
        <authorList>
            <person name="Zhou H."/>
        </authorList>
    </citation>
    <scope>NUCLEOTIDE SEQUENCE [LARGE SCALE GENOMIC DNA]</scope>
    <source>
        <strain evidence="7 8">S-58</strain>
    </source>
</reference>
<dbReference type="Pfam" id="PF08281">
    <property type="entry name" value="Sigma70_r4_2"/>
    <property type="match status" value="1"/>
</dbReference>
<dbReference type="InterPro" id="IPR014284">
    <property type="entry name" value="RNA_pol_sigma-70_dom"/>
</dbReference>
<accession>A0ABU5K8J6</accession>
<keyword evidence="2" id="KW-0805">Transcription regulation</keyword>
<evidence type="ECO:0000259" key="6">
    <source>
        <dbReference type="Pfam" id="PF08281"/>
    </source>
</evidence>
<feature type="domain" description="RNA polymerase sigma-70 region 2" evidence="5">
    <location>
        <begin position="26"/>
        <end position="93"/>
    </location>
</feature>
<keyword evidence="3" id="KW-0731">Sigma factor</keyword>
<protein>
    <submittedName>
        <fullName evidence="7">RNA polymerase sigma factor</fullName>
    </submittedName>
</protein>
<gene>
    <name evidence="7" type="ORF">SFC79_05300</name>
</gene>
<keyword evidence="8" id="KW-1185">Reference proteome</keyword>
<keyword evidence="4" id="KW-0804">Transcription</keyword>
<sequence length="183" mass="20180">MPGPDPLDDAVERMLSGDEAAFRLVYRDVQPRLLRYLTVLVGVGDAEDVASEAWAQAFRDLDRFSGDADGFRGWVTTIGRNRAMDHVRHRNRRPVSHQPADELVDLPDPVDVEVDSLGRVQSEAAIRLIGSLPRDQAEAIMLRTVLGFDAPTAARILGKRPGAVRAAAHRGLKQLAKRLSEEP</sequence>
<name>A0ABU5K8J6_9ACTN</name>
<evidence type="ECO:0000259" key="5">
    <source>
        <dbReference type="Pfam" id="PF04542"/>
    </source>
</evidence>
<evidence type="ECO:0000313" key="8">
    <source>
        <dbReference type="Proteomes" id="UP001291999"/>
    </source>
</evidence>
<evidence type="ECO:0000256" key="4">
    <source>
        <dbReference type="ARBA" id="ARBA00023163"/>
    </source>
</evidence>
<dbReference type="RefSeq" id="WP_216652060.1">
    <property type="nucleotide sequence ID" value="NZ_CP141058.1"/>
</dbReference>
<evidence type="ECO:0000256" key="2">
    <source>
        <dbReference type="ARBA" id="ARBA00023015"/>
    </source>
</evidence>
<dbReference type="InterPro" id="IPR007627">
    <property type="entry name" value="RNA_pol_sigma70_r2"/>
</dbReference>
<dbReference type="Proteomes" id="UP001291999">
    <property type="component" value="Unassembled WGS sequence"/>
</dbReference>
<comment type="similarity">
    <text evidence="1">Belongs to the sigma-70 factor family. ECF subfamily.</text>
</comment>
<dbReference type="EMBL" id="JAXQPW010000001">
    <property type="protein sequence ID" value="MDZ5661174.1"/>
    <property type="molecule type" value="Genomic_DNA"/>
</dbReference>
<dbReference type="Pfam" id="PF04542">
    <property type="entry name" value="Sigma70_r2"/>
    <property type="match status" value="1"/>
</dbReference>
<dbReference type="NCBIfam" id="TIGR02937">
    <property type="entry name" value="sigma70-ECF"/>
    <property type="match status" value="1"/>
</dbReference>
<organism evidence="7 8">
    <name type="scientific">Nocardioides renjunii</name>
    <dbReference type="NCBI Taxonomy" id="3095075"/>
    <lineage>
        <taxon>Bacteria</taxon>
        <taxon>Bacillati</taxon>
        <taxon>Actinomycetota</taxon>
        <taxon>Actinomycetes</taxon>
        <taxon>Propionibacteriales</taxon>
        <taxon>Nocardioidaceae</taxon>
        <taxon>Nocardioides</taxon>
    </lineage>
</organism>
<proteinExistence type="inferred from homology"/>
<feature type="domain" description="RNA polymerase sigma factor 70 region 4 type 2" evidence="6">
    <location>
        <begin position="123"/>
        <end position="175"/>
    </location>
</feature>
<evidence type="ECO:0000256" key="3">
    <source>
        <dbReference type="ARBA" id="ARBA00023082"/>
    </source>
</evidence>
<evidence type="ECO:0000313" key="7">
    <source>
        <dbReference type="EMBL" id="MDZ5661174.1"/>
    </source>
</evidence>
<dbReference type="InterPro" id="IPR039425">
    <property type="entry name" value="RNA_pol_sigma-70-like"/>
</dbReference>